<reference evidence="4" key="2">
    <citation type="submission" date="2025-08" db="UniProtKB">
        <authorList>
            <consortium name="RefSeq"/>
        </authorList>
    </citation>
    <scope>IDENTIFICATION</scope>
    <source>
        <strain evidence="4">14028-0561.14</strain>
        <tissue evidence="4">Whole fly</tissue>
    </source>
</reference>
<keyword evidence="3" id="KW-1185">Reference proteome</keyword>
<evidence type="ECO:0000256" key="1">
    <source>
        <dbReference type="SAM" id="Phobius"/>
    </source>
</evidence>
<dbReference type="AlphaFoldDB" id="A0A6P4JU33"/>
<proteinExistence type="predicted"/>
<accession>A0A6P4JU33</accession>
<dbReference type="RefSeq" id="XP_017038558.1">
    <property type="nucleotide sequence ID" value="XM_017183069.3"/>
</dbReference>
<organism evidence="3 4">
    <name type="scientific">Drosophila kikkawai</name>
    <name type="common">Fruit fly</name>
    <dbReference type="NCBI Taxonomy" id="30033"/>
    <lineage>
        <taxon>Eukaryota</taxon>
        <taxon>Metazoa</taxon>
        <taxon>Ecdysozoa</taxon>
        <taxon>Arthropoda</taxon>
        <taxon>Hexapoda</taxon>
        <taxon>Insecta</taxon>
        <taxon>Pterygota</taxon>
        <taxon>Neoptera</taxon>
        <taxon>Endopterygota</taxon>
        <taxon>Diptera</taxon>
        <taxon>Brachycera</taxon>
        <taxon>Muscomorpha</taxon>
        <taxon>Ephydroidea</taxon>
        <taxon>Drosophilidae</taxon>
        <taxon>Drosophila</taxon>
        <taxon>Sophophora</taxon>
    </lineage>
</organism>
<dbReference type="InterPro" id="IPR000535">
    <property type="entry name" value="MSP_dom"/>
</dbReference>
<name>A0A6P4JU33_DROKI</name>
<keyword evidence="1" id="KW-0472">Membrane</keyword>
<dbReference type="InterPro" id="IPR008962">
    <property type="entry name" value="PapD-like_sf"/>
</dbReference>
<keyword evidence="1" id="KW-1133">Transmembrane helix</keyword>
<dbReference type="OMA" id="FPHIQKR"/>
<feature type="domain" description="MSP" evidence="2">
    <location>
        <begin position="7"/>
        <end position="76"/>
    </location>
</feature>
<gene>
    <name evidence="4" type="primary">LOC108086207</name>
</gene>
<dbReference type="GeneID" id="108086207"/>
<keyword evidence="1" id="KW-0812">Transmembrane</keyword>
<dbReference type="SUPFAM" id="SSF49354">
    <property type="entry name" value="PapD-like"/>
    <property type="match status" value="1"/>
</dbReference>
<reference evidence="3" key="1">
    <citation type="submission" date="2025-05" db="UniProtKB">
        <authorList>
            <consortium name="RefSeq"/>
        </authorList>
    </citation>
    <scope>NUCLEOTIDE SEQUENCE [LARGE SCALE GENOMIC DNA]</scope>
    <source>
        <strain evidence="3">14028-0561.14</strain>
    </source>
</reference>
<evidence type="ECO:0000313" key="3">
    <source>
        <dbReference type="Proteomes" id="UP001652661"/>
    </source>
</evidence>
<dbReference type="Pfam" id="PF00635">
    <property type="entry name" value="Motile_Sperm"/>
    <property type="match status" value="1"/>
</dbReference>
<dbReference type="OrthoDB" id="7861108at2759"/>
<dbReference type="Proteomes" id="UP001652661">
    <property type="component" value="Chromosome 2L"/>
</dbReference>
<dbReference type="Gene3D" id="2.60.40.10">
    <property type="entry name" value="Immunoglobulins"/>
    <property type="match status" value="1"/>
</dbReference>
<sequence>MSGDQLIVSPLSLSFQAPIAHFQKRMITMINASGEDVIYRIQIDKDTVYSVTPMRGRVKSYDTTEVTVTLKPVKEDIPECSLVVRSIPLAMIAHTEEVDWNSTDVLIKLDPGKILQFEEEPITVHLQTDDLAKKKSKCQKKLLTPKAWLKGFLYILGMLAVIMAAYFGFNLKSGRIF</sequence>
<dbReference type="InterPro" id="IPR013783">
    <property type="entry name" value="Ig-like_fold"/>
</dbReference>
<evidence type="ECO:0000259" key="2">
    <source>
        <dbReference type="Pfam" id="PF00635"/>
    </source>
</evidence>
<protein>
    <recommendedName>
        <fullName evidence="2">MSP domain-containing protein</fullName>
    </recommendedName>
</protein>
<feature type="transmembrane region" description="Helical" evidence="1">
    <location>
        <begin position="147"/>
        <end position="169"/>
    </location>
</feature>
<evidence type="ECO:0000313" key="4">
    <source>
        <dbReference type="RefSeq" id="XP_017038558.1"/>
    </source>
</evidence>